<dbReference type="HOGENOM" id="CLU_2734267_0_0_9"/>
<dbReference type="KEGG" id="gka:GK1439"/>
<proteinExistence type="predicted"/>
<dbReference type="STRING" id="235909.GK1439"/>
<reference evidence="2 3" key="1">
    <citation type="journal article" date="2004" name="Nucleic Acids Res.">
        <title>Thermoadaptation trait revealed by the genome sequence of thermophilic Geobacillus kaustophilus.</title>
        <authorList>
            <person name="Takami H."/>
            <person name="Takaki Y."/>
            <person name="Chee G.J."/>
            <person name="Nishi S."/>
            <person name="Shimamura S."/>
            <person name="Suzuki H."/>
            <person name="Matsui S."/>
            <person name="Uchiyama I."/>
        </authorList>
    </citation>
    <scope>NUCLEOTIDE SEQUENCE [LARGE SCALE GENOMIC DNA]</scope>
    <source>
        <strain evidence="2 3">HTA426</strain>
    </source>
</reference>
<gene>
    <name evidence="2" type="ordered locus">GK1439</name>
</gene>
<protein>
    <submittedName>
        <fullName evidence="2">Uncharacterized protein</fullName>
    </submittedName>
</protein>
<organism evidence="2 3">
    <name type="scientific">Geobacillus kaustophilus (strain HTA426)</name>
    <dbReference type="NCBI Taxonomy" id="235909"/>
    <lineage>
        <taxon>Bacteria</taxon>
        <taxon>Bacillati</taxon>
        <taxon>Bacillota</taxon>
        <taxon>Bacilli</taxon>
        <taxon>Bacillales</taxon>
        <taxon>Anoxybacillaceae</taxon>
        <taxon>Geobacillus</taxon>
        <taxon>Geobacillus thermoleovorans group</taxon>
    </lineage>
</organism>
<evidence type="ECO:0000313" key="2">
    <source>
        <dbReference type="EMBL" id="BAD75724.1"/>
    </source>
</evidence>
<keyword evidence="3" id="KW-1185">Reference proteome</keyword>
<feature type="region of interest" description="Disordered" evidence="1">
    <location>
        <begin position="42"/>
        <end position="71"/>
    </location>
</feature>
<evidence type="ECO:0000256" key="1">
    <source>
        <dbReference type="SAM" id="MobiDB-lite"/>
    </source>
</evidence>
<evidence type="ECO:0000313" key="3">
    <source>
        <dbReference type="Proteomes" id="UP000001172"/>
    </source>
</evidence>
<feature type="compositionally biased region" description="Basic residues" evidence="1">
    <location>
        <begin position="54"/>
        <end position="71"/>
    </location>
</feature>
<dbReference type="EMBL" id="BA000043">
    <property type="protein sequence ID" value="BAD75724.1"/>
    <property type="molecule type" value="Genomic_DNA"/>
</dbReference>
<dbReference type="AlphaFoldDB" id="Q5L012"/>
<sequence length="71" mass="8207">MLCRRPFAVRTNRVGRQDRWLLGDLRFVPCFDCPIDAEWDGRTGGEFENGPHSPKPKRNAAVSKKRPRQRG</sequence>
<accession>Q5L012</accession>
<dbReference type="Proteomes" id="UP000001172">
    <property type="component" value="Chromosome"/>
</dbReference>
<name>Q5L012_GEOKA</name>